<dbReference type="EMBL" id="CAJOBI010231909">
    <property type="protein sequence ID" value="CAF5066472.1"/>
    <property type="molecule type" value="Genomic_DNA"/>
</dbReference>
<feature type="non-terminal residue" evidence="1">
    <location>
        <position position="1"/>
    </location>
</feature>
<organism evidence="1 2">
    <name type="scientific">Rotaria magnacalcarata</name>
    <dbReference type="NCBI Taxonomy" id="392030"/>
    <lineage>
        <taxon>Eukaryota</taxon>
        <taxon>Metazoa</taxon>
        <taxon>Spiralia</taxon>
        <taxon>Gnathifera</taxon>
        <taxon>Rotifera</taxon>
        <taxon>Eurotatoria</taxon>
        <taxon>Bdelloidea</taxon>
        <taxon>Philodinida</taxon>
        <taxon>Philodinidae</taxon>
        <taxon>Rotaria</taxon>
    </lineage>
</organism>
<accession>A0A8S3E8V5</accession>
<evidence type="ECO:0000313" key="2">
    <source>
        <dbReference type="Proteomes" id="UP000676336"/>
    </source>
</evidence>
<dbReference type="AlphaFoldDB" id="A0A8S3E8V5"/>
<comment type="caution">
    <text evidence="1">The sequence shown here is derived from an EMBL/GenBank/DDBJ whole genome shotgun (WGS) entry which is preliminary data.</text>
</comment>
<evidence type="ECO:0000313" key="1">
    <source>
        <dbReference type="EMBL" id="CAF5066472.1"/>
    </source>
</evidence>
<dbReference type="Proteomes" id="UP000676336">
    <property type="component" value="Unassembled WGS sequence"/>
</dbReference>
<sequence>TIFYNFSQDINRFDRREVTAKIPLSEIPFVMRALGYYPTEQEVCVINVFFRFILI</sequence>
<proteinExistence type="predicted"/>
<reference evidence="1" key="1">
    <citation type="submission" date="2021-02" db="EMBL/GenBank/DDBJ databases">
        <authorList>
            <person name="Nowell W R."/>
        </authorList>
    </citation>
    <scope>NUCLEOTIDE SEQUENCE</scope>
</reference>
<name>A0A8S3E8V5_9BILA</name>
<gene>
    <name evidence="1" type="ORF">SMN809_LOCUS60050</name>
</gene>
<protein>
    <submittedName>
        <fullName evidence="1">Uncharacterized protein</fullName>
    </submittedName>
</protein>